<evidence type="ECO:0000313" key="13">
    <source>
        <dbReference type="EMBL" id="TAA35379.1"/>
    </source>
</evidence>
<organism evidence="13 14">
    <name type="scientific">Pseudoxanthomonas winnipegensis</name>
    <dbReference type="NCBI Taxonomy" id="2480810"/>
    <lineage>
        <taxon>Bacteria</taxon>
        <taxon>Pseudomonadati</taxon>
        <taxon>Pseudomonadota</taxon>
        <taxon>Gammaproteobacteria</taxon>
        <taxon>Lysobacterales</taxon>
        <taxon>Lysobacteraceae</taxon>
        <taxon>Pseudoxanthomonas</taxon>
    </lineage>
</organism>
<dbReference type="InterPro" id="IPR037066">
    <property type="entry name" value="Plug_dom_sf"/>
</dbReference>
<dbReference type="PANTHER" id="PTHR47234">
    <property type="match status" value="1"/>
</dbReference>
<dbReference type="InterPro" id="IPR012910">
    <property type="entry name" value="Plug_dom"/>
</dbReference>
<dbReference type="PANTHER" id="PTHR47234:SF3">
    <property type="entry name" value="SECRETIN_TONB SHORT N-TERMINAL DOMAIN-CONTAINING PROTEIN"/>
    <property type="match status" value="1"/>
</dbReference>
<feature type="region of interest" description="Disordered" evidence="10">
    <location>
        <begin position="277"/>
        <end position="301"/>
    </location>
</feature>
<reference evidence="13 14" key="1">
    <citation type="submission" date="2019-02" db="EMBL/GenBank/DDBJ databases">
        <title>WGS of Pseudoxanthomonas species novum from clinical isolates.</title>
        <authorList>
            <person name="Bernier A.-M."/>
            <person name="Bernard K."/>
            <person name="Vachon A."/>
        </authorList>
    </citation>
    <scope>NUCLEOTIDE SEQUENCE [LARGE SCALE GENOMIC DNA]</scope>
    <source>
        <strain evidence="13 14">NML140781</strain>
    </source>
</reference>
<evidence type="ECO:0000256" key="10">
    <source>
        <dbReference type="SAM" id="MobiDB-lite"/>
    </source>
</evidence>
<evidence type="ECO:0000256" key="2">
    <source>
        <dbReference type="ARBA" id="ARBA00022448"/>
    </source>
</evidence>
<evidence type="ECO:0000256" key="8">
    <source>
        <dbReference type="PROSITE-ProRule" id="PRU01360"/>
    </source>
</evidence>
<evidence type="ECO:0000256" key="3">
    <source>
        <dbReference type="ARBA" id="ARBA00022452"/>
    </source>
</evidence>
<dbReference type="AlphaFoldDB" id="A0A4Q8LV94"/>
<dbReference type="InterPro" id="IPR036942">
    <property type="entry name" value="Beta-barrel_TonB_sf"/>
</dbReference>
<evidence type="ECO:0000256" key="9">
    <source>
        <dbReference type="RuleBase" id="RU003357"/>
    </source>
</evidence>
<dbReference type="Gene3D" id="2.170.130.10">
    <property type="entry name" value="TonB-dependent receptor, plug domain"/>
    <property type="match status" value="1"/>
</dbReference>
<keyword evidence="4 8" id="KW-0812">Transmembrane</keyword>
<keyword evidence="2 8" id="KW-0813">Transport</keyword>
<feature type="region of interest" description="Disordered" evidence="10">
    <location>
        <begin position="463"/>
        <end position="483"/>
    </location>
</feature>
<evidence type="ECO:0000256" key="1">
    <source>
        <dbReference type="ARBA" id="ARBA00004571"/>
    </source>
</evidence>
<keyword evidence="13" id="KW-0675">Receptor</keyword>
<keyword evidence="3 8" id="KW-1134">Transmembrane beta strand</keyword>
<keyword evidence="6 8" id="KW-0472">Membrane</keyword>
<evidence type="ECO:0000259" key="12">
    <source>
        <dbReference type="Pfam" id="PF07715"/>
    </source>
</evidence>
<evidence type="ECO:0000256" key="7">
    <source>
        <dbReference type="ARBA" id="ARBA00023237"/>
    </source>
</evidence>
<evidence type="ECO:0000259" key="11">
    <source>
        <dbReference type="Pfam" id="PF00593"/>
    </source>
</evidence>
<keyword evidence="5 9" id="KW-0798">TonB box</keyword>
<evidence type="ECO:0000313" key="14">
    <source>
        <dbReference type="Proteomes" id="UP000292087"/>
    </source>
</evidence>
<dbReference type="Gene3D" id="2.40.170.20">
    <property type="entry name" value="TonB-dependent receptor, beta-barrel domain"/>
    <property type="match status" value="1"/>
</dbReference>
<feature type="domain" description="TonB-dependent receptor plug" evidence="12">
    <location>
        <begin position="104"/>
        <end position="222"/>
    </location>
</feature>
<comment type="subcellular location">
    <subcellularLocation>
        <location evidence="1 8">Cell outer membrane</location>
        <topology evidence="1 8">Multi-pass membrane protein</topology>
    </subcellularLocation>
</comment>
<evidence type="ECO:0000256" key="4">
    <source>
        <dbReference type="ARBA" id="ARBA00022692"/>
    </source>
</evidence>
<dbReference type="PROSITE" id="PS52016">
    <property type="entry name" value="TONB_DEPENDENT_REC_3"/>
    <property type="match status" value="1"/>
</dbReference>
<feature type="region of interest" description="Disordered" evidence="10">
    <location>
        <begin position="1"/>
        <end position="20"/>
    </location>
</feature>
<dbReference type="Proteomes" id="UP000292087">
    <property type="component" value="Unassembled WGS sequence"/>
</dbReference>
<proteinExistence type="inferred from homology"/>
<sequence length="857" mass="91706">MRPRCRHASRVAATDTPPRRFTDRFRLPRRPTGGAAWPLPAFRTPMPAQTRIRFLAAAIAALLAPLQSQAQTAANGRPAGDDVSTLDGVIVLGTTRADVTALTSLAPVDVIGSEAIERTGAINLNQALQRLLPSFNFPQGQNASKGATGIRSASLRGLSPAYTLVLVNGKRRHSAARLAGVDPWGADQFVDINAIPLAAIERVEVLRDGASAQYGSDAVAGVVNIVLRQESSGGSIEGRVGQYDKGDGFSRSLGGWWGTRLPGDGFLNLSADAFSSQPVDRSGVDQPGSPNRSVLGDARKGRWGQGARDHYALLANGETGLGPSLRGYFTANLAYNRTANAVNPNYPSSKDNIRAIYPDGFQPVTQETLRDESLVAGLRWGERASGLWDLSASHGRNRVRGYLDDSLSPSYGLASQTSFYRGQAESTLQTANLDYVRGVAEGRWQLSAGVAARREEWRNVEAGDEQSWNNGGQPVPAGQQGAGGSARWGAVDIAGINPDDLGGTSRKVYGAYAGIEGDLTQKLQLGATVRGEHYSDFGSTFNGKLSLRYAFTPAFALRATGSSGYRAPSVAQLGFQSSGYTGTWSFDGTSYLPGRTRQFRPGDSAVAALGARDLDPVKAHNLSLGAVYTPDDAFSLTIDAYRISLRGNVLLTRALNGAYVQSVLTAAGLPNFTSASFFANAYDSRTTGVDLVGRYRLALKADSSLDLSLGASAFHTTVSNVYNDNVLPGTGLALFSRSQLLDPENGTPDNKLVLGAHYRNGRLDLDASAVRYGSYTYNNPTFAERDQDYDPQWVAALDLGWAATPQLRFNLGVQNLFDSYPEQYQLLNQTNGINRYGFIQPDGASGRFLYAGFSYAL</sequence>
<dbReference type="EMBL" id="SHMF01000002">
    <property type="protein sequence ID" value="TAA35379.1"/>
    <property type="molecule type" value="Genomic_DNA"/>
</dbReference>
<keyword evidence="7 8" id="KW-0998">Cell outer membrane</keyword>
<accession>A0A4Q8LV94</accession>
<dbReference type="Pfam" id="PF07715">
    <property type="entry name" value="Plug"/>
    <property type="match status" value="1"/>
</dbReference>
<dbReference type="InterPro" id="IPR039426">
    <property type="entry name" value="TonB-dep_rcpt-like"/>
</dbReference>
<evidence type="ECO:0000256" key="6">
    <source>
        <dbReference type="ARBA" id="ARBA00023136"/>
    </source>
</evidence>
<comment type="similarity">
    <text evidence="8 9">Belongs to the TonB-dependent receptor family.</text>
</comment>
<dbReference type="InterPro" id="IPR000531">
    <property type="entry name" value="Beta-barrel_TonB"/>
</dbReference>
<dbReference type="GO" id="GO:0009279">
    <property type="term" value="C:cell outer membrane"/>
    <property type="evidence" value="ECO:0007669"/>
    <property type="project" value="UniProtKB-SubCell"/>
</dbReference>
<gene>
    <name evidence="13" type="ORF">EA656_06675</name>
</gene>
<dbReference type="SUPFAM" id="SSF56935">
    <property type="entry name" value="Porins"/>
    <property type="match status" value="1"/>
</dbReference>
<dbReference type="CDD" id="cd01347">
    <property type="entry name" value="ligand_gated_channel"/>
    <property type="match status" value="1"/>
</dbReference>
<dbReference type="Pfam" id="PF00593">
    <property type="entry name" value="TonB_dep_Rec_b-barrel"/>
    <property type="match status" value="1"/>
</dbReference>
<comment type="caution">
    <text evidence="13">The sequence shown here is derived from an EMBL/GenBank/DDBJ whole genome shotgun (WGS) entry which is preliminary data.</text>
</comment>
<feature type="domain" description="TonB-dependent receptor-like beta-barrel" evidence="11">
    <location>
        <begin position="327"/>
        <end position="816"/>
    </location>
</feature>
<evidence type="ECO:0000256" key="5">
    <source>
        <dbReference type="ARBA" id="ARBA00023077"/>
    </source>
</evidence>
<name>A0A4Q8LV94_9GAMM</name>
<protein>
    <submittedName>
        <fullName evidence="13">TonB-dependent receptor</fullName>
    </submittedName>
</protein>